<dbReference type="Pfam" id="PF00702">
    <property type="entry name" value="Hydrolase"/>
    <property type="match status" value="1"/>
</dbReference>
<dbReference type="Gene3D" id="1.10.150.240">
    <property type="entry name" value="Putative phosphatase, domain 2"/>
    <property type="match status" value="1"/>
</dbReference>
<accession>A0A9W7DI41</accession>
<dbReference type="InterPro" id="IPR036412">
    <property type="entry name" value="HAD-like_sf"/>
</dbReference>
<dbReference type="InterPro" id="IPR023214">
    <property type="entry name" value="HAD_sf"/>
</dbReference>
<dbReference type="OrthoDB" id="40579at2759"/>
<sequence>MDGLLIDSERVYTISFSEVLIKLGVKQGLTWDLKARLQGLPGVEACQVTIDFHHLQDKITAEELFKLTSERQLELWPQVNLLPGVSKLINYLHDHKIPICVCTGSDKAKYEMKTQNSHSVFKLFDGNIITADNDTIKGKGKPLPFIWWLGLDTINEKVKALGEEEIKPEECLIFEDAIPGFISGKRAGGYVIWVPDSHALELLDDKQVSELVGEENQHGIILKSLEEFDPSEFGL</sequence>
<proteinExistence type="predicted"/>
<dbReference type="Gene3D" id="3.40.50.1000">
    <property type="entry name" value="HAD superfamily/HAD-like"/>
    <property type="match status" value="1"/>
</dbReference>
<dbReference type="GO" id="GO:0016791">
    <property type="term" value="F:phosphatase activity"/>
    <property type="evidence" value="ECO:0007669"/>
    <property type="project" value="TreeGrafter"/>
</dbReference>
<dbReference type="EMBL" id="BSXU01003014">
    <property type="protein sequence ID" value="GMG39555.1"/>
    <property type="molecule type" value="Genomic_DNA"/>
</dbReference>
<dbReference type="SUPFAM" id="SSF56784">
    <property type="entry name" value="HAD-like"/>
    <property type="match status" value="1"/>
</dbReference>
<dbReference type="AlphaFoldDB" id="A0A9W7DI41"/>
<dbReference type="PANTHER" id="PTHR18901:SF38">
    <property type="entry name" value="PSEUDOURIDINE-5'-PHOSPHATASE"/>
    <property type="match status" value="1"/>
</dbReference>
<dbReference type="PANTHER" id="PTHR18901">
    <property type="entry name" value="2-DEOXYGLUCOSE-6-PHOSPHATE PHOSPHATASE 2"/>
    <property type="match status" value="1"/>
</dbReference>
<protein>
    <submittedName>
        <fullName evidence="1">Unnamed protein product</fullName>
    </submittedName>
</protein>
<gene>
    <name evidence="1" type="ORF">Amon01_000544100</name>
</gene>
<comment type="caution">
    <text evidence="1">The sequence shown here is derived from an EMBL/GenBank/DDBJ whole genome shotgun (WGS) entry which is preliminary data.</text>
</comment>
<evidence type="ECO:0000313" key="1">
    <source>
        <dbReference type="EMBL" id="GMG39555.1"/>
    </source>
</evidence>
<keyword evidence="2" id="KW-1185">Reference proteome</keyword>
<dbReference type="Proteomes" id="UP001165063">
    <property type="component" value="Unassembled WGS sequence"/>
</dbReference>
<evidence type="ECO:0000313" key="2">
    <source>
        <dbReference type="Proteomes" id="UP001165063"/>
    </source>
</evidence>
<reference evidence="1" key="1">
    <citation type="submission" date="2023-04" db="EMBL/GenBank/DDBJ databases">
        <title>Ambrosiozyma monospora NBRC 1965.</title>
        <authorList>
            <person name="Ichikawa N."/>
            <person name="Sato H."/>
            <person name="Tonouchi N."/>
        </authorList>
    </citation>
    <scope>NUCLEOTIDE SEQUENCE</scope>
    <source>
        <strain evidence="1">NBRC 1965</strain>
    </source>
</reference>
<name>A0A9W7DI41_AMBMO</name>
<dbReference type="InterPro" id="IPR023198">
    <property type="entry name" value="PGP-like_dom2"/>
</dbReference>
<organism evidence="1 2">
    <name type="scientific">Ambrosiozyma monospora</name>
    <name type="common">Yeast</name>
    <name type="synonym">Endomycopsis monosporus</name>
    <dbReference type="NCBI Taxonomy" id="43982"/>
    <lineage>
        <taxon>Eukaryota</taxon>
        <taxon>Fungi</taxon>
        <taxon>Dikarya</taxon>
        <taxon>Ascomycota</taxon>
        <taxon>Saccharomycotina</taxon>
        <taxon>Pichiomycetes</taxon>
        <taxon>Pichiales</taxon>
        <taxon>Pichiaceae</taxon>
        <taxon>Ambrosiozyma</taxon>
    </lineage>
</organism>